<evidence type="ECO:0000256" key="3">
    <source>
        <dbReference type="ARBA" id="ARBA00022737"/>
    </source>
</evidence>
<comment type="subcellular location">
    <subcellularLocation>
        <location evidence="1">Membrane</location>
        <topology evidence="1">Single-pass membrane protein</topology>
    </subcellularLocation>
</comment>
<organism evidence="9 10">
    <name type="scientific">Zophobas morio</name>
    <dbReference type="NCBI Taxonomy" id="2755281"/>
    <lineage>
        <taxon>Eukaryota</taxon>
        <taxon>Metazoa</taxon>
        <taxon>Ecdysozoa</taxon>
        <taxon>Arthropoda</taxon>
        <taxon>Hexapoda</taxon>
        <taxon>Insecta</taxon>
        <taxon>Pterygota</taxon>
        <taxon>Neoptera</taxon>
        <taxon>Endopterygota</taxon>
        <taxon>Coleoptera</taxon>
        <taxon>Polyphaga</taxon>
        <taxon>Cucujiformia</taxon>
        <taxon>Tenebrionidae</taxon>
        <taxon>Zophobas</taxon>
    </lineage>
</organism>
<dbReference type="PROSITE" id="PS50004">
    <property type="entry name" value="C2"/>
    <property type="match status" value="1"/>
</dbReference>
<feature type="compositionally biased region" description="Low complexity" evidence="7">
    <location>
        <begin position="289"/>
        <end position="298"/>
    </location>
</feature>
<reference evidence="9" key="1">
    <citation type="journal article" date="2023" name="G3 (Bethesda)">
        <title>Whole genome assemblies of Zophobas morio and Tenebrio molitor.</title>
        <authorList>
            <person name="Kaur S."/>
            <person name="Stinson S.A."/>
            <person name="diCenzo G.C."/>
        </authorList>
    </citation>
    <scope>NUCLEOTIDE SEQUENCE</scope>
    <source>
        <strain evidence="9">QUZm001</strain>
    </source>
</reference>
<dbReference type="InterPro" id="IPR037721">
    <property type="entry name" value="Ferlin"/>
</dbReference>
<evidence type="ECO:0000256" key="2">
    <source>
        <dbReference type="ARBA" id="ARBA00022692"/>
    </source>
</evidence>
<evidence type="ECO:0000256" key="7">
    <source>
        <dbReference type="SAM" id="MobiDB-lite"/>
    </source>
</evidence>
<comment type="caution">
    <text evidence="9">The sequence shown here is derived from an EMBL/GenBank/DDBJ whole genome shotgun (WGS) entry which is preliminary data.</text>
</comment>
<name>A0AA38IUP2_9CUCU</name>
<dbReference type="GO" id="GO:0007009">
    <property type="term" value="P:plasma membrane organization"/>
    <property type="evidence" value="ECO:0007669"/>
    <property type="project" value="TreeGrafter"/>
</dbReference>
<feature type="domain" description="C2" evidence="8">
    <location>
        <begin position="317"/>
        <end position="434"/>
    </location>
</feature>
<gene>
    <name evidence="9" type="ORF">Zmor_005543</name>
</gene>
<dbReference type="PANTHER" id="PTHR12546:SF60">
    <property type="entry name" value="MISFIRE, ISOFORM F"/>
    <property type="match status" value="1"/>
</dbReference>
<evidence type="ECO:0000259" key="8">
    <source>
        <dbReference type="PROSITE" id="PS50004"/>
    </source>
</evidence>
<evidence type="ECO:0000256" key="1">
    <source>
        <dbReference type="ARBA" id="ARBA00004167"/>
    </source>
</evidence>
<feature type="compositionally biased region" description="Polar residues" evidence="7">
    <location>
        <begin position="270"/>
        <end position="286"/>
    </location>
</feature>
<dbReference type="InterPro" id="IPR000008">
    <property type="entry name" value="C2_dom"/>
</dbReference>
<dbReference type="SUPFAM" id="SSF49562">
    <property type="entry name" value="C2 domain (Calcium/lipid-binding domain, CaLB)"/>
    <property type="match status" value="1"/>
</dbReference>
<sequence>MSESFPTVAAISIHTFLSMDRERRPAADDESPIVATHTRKPIGFILDWPVARPIEENELLLVELYSRNRLFSDRLLGSYCLVLQKVVRDGRVSVADSLVDPNNKTLPVTLNIETFGYKSSLSIGQLNRLPVLTPLKPGQFFLRITAQFGTGNMSFTGMARILGHPATVQFEVLYTLPDESTASFAGSNAYDILDDEQQMLIDIEQNIANIERNLTQTKLKHANSVGTPEKPSMSADRKRSSTLKSVRSLIRFGKQRPPKDSDNEEEVSLIQDSARTSRQVSESESAPISRAGSQSSVSSREDNQEVALVEKRKATKLKSDMKTTVQSALKAQDFQVCLTIIEARQLAGLNMDPVVCIQVGDQKKYTSVKESTNCPYYNEYFVFDFHMPPIMLFDKIITLSVLHSRKLLRPGTVVGTFKIDVKTVYDAPGTNSFSNPRQTLLLSTFSMRSNLCVAP</sequence>
<dbReference type="AlphaFoldDB" id="A0AA38IUP2"/>
<dbReference type="Proteomes" id="UP001168821">
    <property type="component" value="Unassembled WGS sequence"/>
</dbReference>
<evidence type="ECO:0000256" key="6">
    <source>
        <dbReference type="SAM" id="Coils"/>
    </source>
</evidence>
<dbReference type="InterPro" id="IPR037720">
    <property type="entry name" value="C2B_Ferlin"/>
</dbReference>
<protein>
    <recommendedName>
        <fullName evidence="8">C2 domain-containing protein</fullName>
    </recommendedName>
</protein>
<feature type="coiled-coil region" evidence="6">
    <location>
        <begin position="193"/>
        <end position="220"/>
    </location>
</feature>
<evidence type="ECO:0000313" key="9">
    <source>
        <dbReference type="EMBL" id="KAJ3661129.1"/>
    </source>
</evidence>
<proteinExistence type="predicted"/>
<dbReference type="SMART" id="SM00239">
    <property type="entry name" value="C2"/>
    <property type="match status" value="1"/>
</dbReference>
<evidence type="ECO:0000256" key="5">
    <source>
        <dbReference type="ARBA" id="ARBA00023136"/>
    </source>
</evidence>
<dbReference type="EMBL" id="JALNTZ010000002">
    <property type="protein sequence ID" value="KAJ3661129.1"/>
    <property type="molecule type" value="Genomic_DNA"/>
</dbReference>
<keyword evidence="2" id="KW-0812">Transmembrane</keyword>
<dbReference type="Pfam" id="PF00168">
    <property type="entry name" value="C2"/>
    <property type="match status" value="1"/>
</dbReference>
<dbReference type="InterPro" id="IPR035892">
    <property type="entry name" value="C2_domain_sf"/>
</dbReference>
<keyword evidence="3" id="KW-0677">Repeat</keyword>
<evidence type="ECO:0000313" key="10">
    <source>
        <dbReference type="Proteomes" id="UP001168821"/>
    </source>
</evidence>
<keyword evidence="10" id="KW-1185">Reference proteome</keyword>
<keyword evidence="5" id="KW-0472">Membrane</keyword>
<dbReference type="Gene3D" id="2.60.40.150">
    <property type="entry name" value="C2 domain"/>
    <property type="match status" value="2"/>
</dbReference>
<dbReference type="CDD" id="cd04011">
    <property type="entry name" value="C2B_Ferlin"/>
    <property type="match status" value="1"/>
</dbReference>
<dbReference type="GO" id="GO:0016020">
    <property type="term" value="C:membrane"/>
    <property type="evidence" value="ECO:0007669"/>
    <property type="project" value="UniProtKB-SubCell"/>
</dbReference>
<keyword evidence="6" id="KW-0175">Coiled coil</keyword>
<evidence type="ECO:0000256" key="4">
    <source>
        <dbReference type="ARBA" id="ARBA00022989"/>
    </source>
</evidence>
<keyword evidence="4" id="KW-1133">Transmembrane helix</keyword>
<accession>A0AA38IUP2</accession>
<feature type="region of interest" description="Disordered" evidence="7">
    <location>
        <begin position="220"/>
        <end position="305"/>
    </location>
</feature>
<dbReference type="PANTHER" id="PTHR12546">
    <property type="entry name" value="FER-1-LIKE"/>
    <property type="match status" value="1"/>
</dbReference>